<evidence type="ECO:0000256" key="2">
    <source>
        <dbReference type="ARBA" id="ARBA00022801"/>
    </source>
</evidence>
<dbReference type="HAMAP" id="MF_03040">
    <property type="entry name" value="USB1"/>
    <property type="match status" value="1"/>
</dbReference>
<evidence type="ECO:0000256" key="5">
    <source>
        <dbReference type="HAMAP-Rule" id="MF_03040"/>
    </source>
</evidence>
<evidence type="ECO:0000256" key="3">
    <source>
        <dbReference type="ARBA" id="ARBA00023239"/>
    </source>
</evidence>
<name>A0A0G4LSZ7_VERLO</name>
<organism evidence="7 8">
    <name type="scientific">Verticillium longisporum</name>
    <name type="common">Verticillium dahliae var. longisporum</name>
    <dbReference type="NCBI Taxonomy" id="100787"/>
    <lineage>
        <taxon>Eukaryota</taxon>
        <taxon>Fungi</taxon>
        <taxon>Dikarya</taxon>
        <taxon>Ascomycota</taxon>
        <taxon>Pezizomycotina</taxon>
        <taxon>Sordariomycetes</taxon>
        <taxon>Hypocreomycetidae</taxon>
        <taxon>Glomerellales</taxon>
        <taxon>Plectosphaerellaceae</taxon>
        <taxon>Verticillium</taxon>
    </lineage>
</organism>
<evidence type="ECO:0000313" key="7">
    <source>
        <dbReference type="EMBL" id="CRK25127.1"/>
    </source>
</evidence>
<dbReference type="InterPro" id="IPR027521">
    <property type="entry name" value="Usb1"/>
</dbReference>
<keyword evidence="3" id="KW-0456">Lyase</keyword>
<gene>
    <name evidence="5" type="primary">USB1</name>
    <name evidence="7" type="ORF">BN1708_014149</name>
</gene>
<dbReference type="GO" id="GO:0005634">
    <property type="term" value="C:nucleus"/>
    <property type="evidence" value="ECO:0007669"/>
    <property type="project" value="UniProtKB-SubCell"/>
</dbReference>
<evidence type="ECO:0000256" key="4">
    <source>
        <dbReference type="ARBA" id="ARBA00023242"/>
    </source>
</evidence>
<comment type="similarity">
    <text evidence="5">Belongs to the 2H phosphoesterase superfamily. USB1 family.</text>
</comment>
<dbReference type="GO" id="GO:1990838">
    <property type="term" value="F:poly(U)-specific exoribonuclease activity, producing 3' uridine cyclic phosphate ends"/>
    <property type="evidence" value="ECO:0007669"/>
    <property type="project" value="UniProtKB-UniRule"/>
</dbReference>
<dbReference type="PANTHER" id="PTHR13522:SF3">
    <property type="entry name" value="U6 SNRNA PHOSPHODIESTERASE 1"/>
    <property type="match status" value="1"/>
</dbReference>
<dbReference type="PANTHER" id="PTHR13522">
    <property type="entry name" value="U6 SNRNA PHOSPHODIESTERASE 1"/>
    <property type="match status" value="1"/>
</dbReference>
<keyword evidence="2 5" id="KW-0378">Hydrolase</keyword>
<feature type="active site" description="Proton donor/acceptor" evidence="5">
    <location>
        <position position="138"/>
    </location>
</feature>
<proteinExistence type="inferred from homology"/>
<dbReference type="Pfam" id="PF09749">
    <property type="entry name" value="HVSL"/>
    <property type="match status" value="1"/>
</dbReference>
<dbReference type="EMBL" id="CVQH01018446">
    <property type="protein sequence ID" value="CRK25127.1"/>
    <property type="molecule type" value="Genomic_DNA"/>
</dbReference>
<dbReference type="Proteomes" id="UP000044602">
    <property type="component" value="Unassembled WGS sequence"/>
</dbReference>
<dbReference type="GO" id="GO:0016829">
    <property type="term" value="F:lyase activity"/>
    <property type="evidence" value="ECO:0007669"/>
    <property type="project" value="UniProtKB-KW"/>
</dbReference>
<keyword evidence="4 5" id="KW-0539">Nucleus</keyword>
<accession>A0A0G4LSZ7</accession>
<sequence length="345" mass="37046">MALVDYSSDSSVVTADSEIAPPPAKKQRSGGGPDGKGGEASHPTASDLPPLPESFHDLYASSVRQSVSDDPSLHNGRKRLTPHVAGNWPSHVYIEWHPTTEQHALLVDFLDAAQKQLGTTHRLHSFLTSDLNAPLPLHISLSKSLSLTTANKDAFLDALTSSLRPTSAAVKGPFTVSPSGLAFYKSPDSDRAFLVLRVADPKAKPPIPGTSANPQLRELLRRCNTVASSRGLPTLYASRDQVEAANKGEADAEADALVDNAFHVSIAWTFALPDEEMCIRTYRIFRAPSFKKLRNWEVRVSGVKVKIGNVVTHVLLGNGKVAGGGRGSRESSRSARSPTGDDSPY</sequence>
<evidence type="ECO:0000256" key="1">
    <source>
        <dbReference type="ARBA" id="ARBA00022722"/>
    </source>
</evidence>
<feature type="region of interest" description="Disordered" evidence="6">
    <location>
        <begin position="1"/>
        <end position="54"/>
    </location>
</feature>
<reference evidence="7 8" key="1">
    <citation type="submission" date="2015-05" db="EMBL/GenBank/DDBJ databases">
        <authorList>
            <person name="Wang D.B."/>
            <person name="Wang M."/>
        </authorList>
    </citation>
    <scope>NUCLEOTIDE SEQUENCE [LARGE SCALE GENOMIC DNA]</scope>
    <source>
        <strain evidence="7">VL1</strain>
    </source>
</reference>
<comment type="function">
    <text evidence="5">Phosphodiesterase responsible for the U6 snRNA 3' end processing. Acts as an exoribonuclease (RNase) responsible for trimming the poly(U) tract of the last nucleotides in the pre-U6 snRNA molecule, leading to the formation of mature U6 snRNA.</text>
</comment>
<dbReference type="STRING" id="100787.A0A0G4LSZ7"/>
<evidence type="ECO:0000313" key="8">
    <source>
        <dbReference type="Proteomes" id="UP000044602"/>
    </source>
</evidence>
<dbReference type="EC" id="3.1.4.-" evidence="5"/>
<keyword evidence="8" id="KW-1185">Reference proteome</keyword>
<comment type="subcellular location">
    <subcellularLocation>
        <location evidence="5">Nucleus</location>
    </subcellularLocation>
</comment>
<dbReference type="GO" id="GO:0034477">
    <property type="term" value="P:U6 snRNA 3'-end processing"/>
    <property type="evidence" value="ECO:0007669"/>
    <property type="project" value="UniProtKB-UniRule"/>
</dbReference>
<dbReference type="Gene3D" id="3.90.1140.10">
    <property type="entry name" value="Cyclic phosphodiesterase"/>
    <property type="match status" value="1"/>
</dbReference>
<feature type="active site" description="Proton donor/acceptor" evidence="5">
    <location>
        <position position="263"/>
    </location>
</feature>
<keyword evidence="1 5" id="KW-0540">Nuclease</keyword>
<feature type="region of interest" description="Disordered" evidence="6">
    <location>
        <begin position="322"/>
        <end position="345"/>
    </location>
</feature>
<evidence type="ECO:0000256" key="6">
    <source>
        <dbReference type="SAM" id="MobiDB-lite"/>
    </source>
</evidence>
<dbReference type="AlphaFoldDB" id="A0A0G4LSZ7"/>
<protein>
    <recommendedName>
        <fullName evidence="5">U6 snRNA phosphodiesterase</fullName>
        <ecNumber evidence="5">3.1.4.-</ecNumber>
    </recommendedName>
</protein>